<keyword evidence="6 12" id="KW-0375">Hydrogen ion transport</keyword>
<comment type="function">
    <text evidence="12">F(1)F(0) ATP synthase produces ATP from ADP in the presence of a proton or sodium gradient. F-type ATPases consist of two structural domains, F(1) containing the extramembraneous catalytic core and F(0) containing the membrane proton channel, linked together by a central stalk and a peripheral stalk. During catalysis, ATP synthesis in the catalytic domain of F(1) is coupled via a rotary mechanism of the central stalk subunits to proton translocation.</text>
</comment>
<dbReference type="Pfam" id="PF00137">
    <property type="entry name" value="ATP-synt_C"/>
    <property type="match status" value="1"/>
</dbReference>
<evidence type="ECO:0000259" key="13">
    <source>
        <dbReference type="Pfam" id="PF00137"/>
    </source>
</evidence>
<dbReference type="GO" id="GO:0005886">
    <property type="term" value="C:plasma membrane"/>
    <property type="evidence" value="ECO:0007669"/>
    <property type="project" value="UniProtKB-SubCell"/>
</dbReference>
<dbReference type="GO" id="GO:0033177">
    <property type="term" value="C:proton-transporting two-sector ATPase complex, proton-transporting domain"/>
    <property type="evidence" value="ECO:0007669"/>
    <property type="project" value="InterPro"/>
</dbReference>
<dbReference type="InterPro" id="IPR005953">
    <property type="entry name" value="ATP_synth_csu_bac/chlpt"/>
</dbReference>
<keyword evidence="12" id="KW-1003">Cell membrane</keyword>
<dbReference type="PROSITE" id="PS00605">
    <property type="entry name" value="ATPASE_C"/>
    <property type="match status" value="1"/>
</dbReference>
<dbReference type="NCBIfam" id="TIGR01260">
    <property type="entry name" value="ATP_synt_c"/>
    <property type="match status" value="1"/>
</dbReference>
<dbReference type="GO" id="GO:0008289">
    <property type="term" value="F:lipid binding"/>
    <property type="evidence" value="ECO:0007669"/>
    <property type="project" value="UniProtKB-KW"/>
</dbReference>
<name>A0A292IJJ2_9MOLU</name>
<keyword evidence="11 12" id="KW-0066">ATP synthesis</keyword>
<evidence type="ECO:0000256" key="4">
    <source>
        <dbReference type="ARBA" id="ARBA00022547"/>
    </source>
</evidence>
<keyword evidence="5 12" id="KW-0812">Transmembrane</keyword>
<dbReference type="Gene3D" id="1.20.120.610">
    <property type="entry name" value="lithium bound rotor ring of v- atpase"/>
    <property type="match status" value="1"/>
</dbReference>
<protein>
    <recommendedName>
        <fullName evidence="12">ATP synthase subunit c</fullName>
    </recommendedName>
    <alternativeName>
        <fullName evidence="12">ATP synthase F(0) sector subunit c</fullName>
    </alternativeName>
    <alternativeName>
        <fullName evidence="12">F-type ATPase subunit c</fullName>
        <shortName evidence="12">F-ATPase subunit c</shortName>
    </alternativeName>
    <alternativeName>
        <fullName evidence="12">Lipid-binding protein</fullName>
    </alternativeName>
</protein>
<evidence type="ECO:0000256" key="2">
    <source>
        <dbReference type="ARBA" id="ARBA00006704"/>
    </source>
</evidence>
<gene>
    <name evidence="12" type="primary">atpE</name>
    <name evidence="14" type="ORF">MAMA39_05800</name>
</gene>
<evidence type="ECO:0000256" key="10">
    <source>
        <dbReference type="ARBA" id="ARBA00023136"/>
    </source>
</evidence>
<comment type="function">
    <text evidence="12">Key component of the F(0) channel; it plays a direct role in translocation across the membrane. A homomeric c-ring of between 10-14 subunits forms the central stalk rotor element with the F(1) delta and epsilon subunits.</text>
</comment>
<feature type="transmembrane region" description="Helical" evidence="12">
    <location>
        <begin position="35"/>
        <end position="59"/>
    </location>
</feature>
<comment type="similarity">
    <text evidence="2 12">Belongs to the ATPase C chain family.</text>
</comment>
<keyword evidence="9 12" id="KW-0446">Lipid-binding</keyword>
<proteinExistence type="inferred from homology"/>
<evidence type="ECO:0000256" key="8">
    <source>
        <dbReference type="ARBA" id="ARBA00023065"/>
    </source>
</evidence>
<evidence type="ECO:0000256" key="1">
    <source>
        <dbReference type="ARBA" id="ARBA00004141"/>
    </source>
</evidence>
<dbReference type="InterPro" id="IPR020537">
    <property type="entry name" value="ATP_synth_F0_csu_DDCD_BS"/>
</dbReference>
<evidence type="ECO:0000256" key="12">
    <source>
        <dbReference type="HAMAP-Rule" id="MF_01396"/>
    </source>
</evidence>
<evidence type="ECO:0000256" key="7">
    <source>
        <dbReference type="ARBA" id="ARBA00022989"/>
    </source>
</evidence>
<comment type="subcellular location">
    <subcellularLocation>
        <location evidence="12">Cell membrane</location>
        <topology evidence="12">Multi-pass membrane protein</topology>
    </subcellularLocation>
    <subcellularLocation>
        <location evidence="1">Membrane</location>
        <topology evidence="1">Multi-pass membrane protein</topology>
    </subcellularLocation>
</comment>
<keyword evidence="7 12" id="KW-1133">Transmembrane helix</keyword>
<feature type="domain" description="V-ATPase proteolipid subunit C-like" evidence="13">
    <location>
        <begin position="31"/>
        <end position="93"/>
    </location>
</feature>
<keyword evidence="3 12" id="KW-0813">Transport</keyword>
<dbReference type="SUPFAM" id="SSF81333">
    <property type="entry name" value="F1F0 ATP synthase subunit C"/>
    <property type="match status" value="1"/>
</dbReference>
<evidence type="ECO:0000256" key="9">
    <source>
        <dbReference type="ARBA" id="ARBA00023121"/>
    </source>
</evidence>
<accession>A0A292IJJ2</accession>
<evidence type="ECO:0000256" key="11">
    <source>
        <dbReference type="ARBA" id="ARBA00023310"/>
    </source>
</evidence>
<dbReference type="GO" id="GO:0045259">
    <property type="term" value="C:proton-transporting ATP synthase complex"/>
    <property type="evidence" value="ECO:0007669"/>
    <property type="project" value="UniProtKB-KW"/>
</dbReference>
<dbReference type="CDD" id="cd18184">
    <property type="entry name" value="ATP-synt_Fo_c_NaATPase"/>
    <property type="match status" value="1"/>
</dbReference>
<dbReference type="AlphaFoldDB" id="A0A292IJJ2"/>
<evidence type="ECO:0000256" key="5">
    <source>
        <dbReference type="ARBA" id="ARBA00022692"/>
    </source>
</evidence>
<dbReference type="EMBL" id="HG937516">
    <property type="protein sequence ID" value="CDN40697.1"/>
    <property type="molecule type" value="Genomic_DNA"/>
</dbReference>
<dbReference type="HAMAP" id="MF_01396">
    <property type="entry name" value="ATP_synth_c_bact"/>
    <property type="match status" value="1"/>
</dbReference>
<dbReference type="PANTHER" id="PTHR10031">
    <property type="entry name" value="ATP SYNTHASE LIPID-BINDING PROTEIN, MITOCHONDRIAL"/>
    <property type="match status" value="1"/>
</dbReference>
<organism evidence="14 15">
    <name type="scientific">Mycoplasma amphoriforme A39</name>
    <dbReference type="NCBI Taxonomy" id="572419"/>
    <lineage>
        <taxon>Bacteria</taxon>
        <taxon>Bacillati</taxon>
        <taxon>Mycoplasmatota</taxon>
        <taxon>Mollicutes</taxon>
        <taxon>Mycoplasmataceae</taxon>
        <taxon>Mycoplasma</taxon>
    </lineage>
</organism>
<dbReference type="Proteomes" id="UP000261764">
    <property type="component" value="Chromosome I"/>
</dbReference>
<dbReference type="RefSeq" id="WP_425528229.1">
    <property type="nucleotide sequence ID" value="NZ_HG937516.1"/>
</dbReference>
<evidence type="ECO:0000313" key="15">
    <source>
        <dbReference type="Proteomes" id="UP000261764"/>
    </source>
</evidence>
<reference evidence="14 15" key="1">
    <citation type="journal article" date="2015" name="Clin. Infect. Dis.">
        <title>Genomic Investigations unmask Mycoplasma amphoriforme, a new respiratory pathogen.</title>
        <authorList>
            <person name="Gillespie S.H."/>
            <person name="Ling C.L."/>
            <person name="Oravcova K."/>
            <person name="Pinheiro M."/>
            <person name="Wells L."/>
            <person name="Bryant J.M."/>
            <person name="McHugh T.D."/>
            <person name="Bebear C."/>
            <person name="Webster D."/>
            <person name="Harris S.R."/>
            <person name="Seth-Smith H.M."/>
            <person name="Thomson N.R."/>
        </authorList>
    </citation>
    <scope>NUCLEOTIDE SEQUENCE [LARGE SCALE GENOMIC DNA]</scope>
    <source>
        <strain evidence="14 15">A39</strain>
    </source>
</reference>
<feature type="transmembrane region" description="Helical" evidence="12">
    <location>
        <begin position="71"/>
        <end position="96"/>
    </location>
</feature>
<dbReference type="InterPro" id="IPR002379">
    <property type="entry name" value="ATPase_proteolipid_c-like_dom"/>
</dbReference>
<dbReference type="InterPro" id="IPR035921">
    <property type="entry name" value="F/V-ATP_Csub_sf"/>
</dbReference>
<evidence type="ECO:0000256" key="6">
    <source>
        <dbReference type="ARBA" id="ARBA00022781"/>
    </source>
</evidence>
<keyword evidence="10 12" id="KW-0472">Membrane</keyword>
<dbReference type="InterPro" id="IPR000454">
    <property type="entry name" value="ATP_synth_F0_csu"/>
</dbReference>
<dbReference type="PANTHER" id="PTHR10031:SF0">
    <property type="entry name" value="ATPASE PROTEIN 9"/>
    <property type="match status" value="1"/>
</dbReference>
<keyword evidence="15" id="KW-1185">Reference proteome</keyword>
<keyword evidence="8 12" id="KW-0406">Ion transport</keyword>
<dbReference type="GO" id="GO:0046933">
    <property type="term" value="F:proton-transporting ATP synthase activity, rotational mechanism"/>
    <property type="evidence" value="ECO:0007669"/>
    <property type="project" value="UniProtKB-UniRule"/>
</dbReference>
<dbReference type="KEGG" id="mamp:MAMA39_05800"/>
<feature type="site" description="Reversibly protonated during proton transport" evidence="12">
    <location>
        <position position="80"/>
    </location>
</feature>
<keyword evidence="4 12" id="KW-0138">CF(0)</keyword>
<evidence type="ECO:0000256" key="3">
    <source>
        <dbReference type="ARBA" id="ARBA00022448"/>
    </source>
</evidence>
<sequence>MDNIILHISDIVNHALSGSTTTITDKGLAYIGGGMAMVASVGVGVGQGFVAGQACLALARNPEVEGKIRTFFIVGSAIAESSAIYGLVIAIILIFVV</sequence>
<evidence type="ECO:0000313" key="14">
    <source>
        <dbReference type="EMBL" id="CDN40697.1"/>
    </source>
</evidence>
<dbReference type="PRINTS" id="PR00124">
    <property type="entry name" value="ATPASEC"/>
</dbReference>